<protein>
    <recommendedName>
        <fullName evidence="3">HTH luxR-type domain-containing protein</fullName>
    </recommendedName>
</protein>
<dbReference type="EMBL" id="JMKI01000006">
    <property type="protein sequence ID" value="KEJ93194.1"/>
    <property type="molecule type" value="Genomic_DNA"/>
</dbReference>
<dbReference type="RefSeq" id="WP_037974539.1">
    <property type="nucleotide sequence ID" value="NZ_JMKI01000006.1"/>
</dbReference>
<accession>A0A073ITU1</accession>
<reference evidence="1 2" key="1">
    <citation type="submission" date="2014-04" db="EMBL/GenBank/DDBJ databases">
        <title>Draft Genome Sequence of Synergistes jonesii.</title>
        <authorList>
            <person name="Coil D.A."/>
            <person name="Eisen J.A."/>
            <person name="Holland-Moritz H.E."/>
        </authorList>
    </citation>
    <scope>NUCLEOTIDE SEQUENCE [LARGE SCALE GENOMIC DNA]</scope>
    <source>
        <strain evidence="1 2">78-1</strain>
    </source>
</reference>
<sequence length="89" mass="10246">MEPIAAHRIMGDSASSGEDGRMYAHIELGPRQIQILALYAGGLTRPEIQKKLRISDKQMDIAEDKISDCFKEYDMRDCARKWKEETMKK</sequence>
<evidence type="ECO:0000313" key="1">
    <source>
        <dbReference type="EMBL" id="KEJ93194.1"/>
    </source>
</evidence>
<organism evidence="1 2">
    <name type="scientific">Synergistes jonesii</name>
    <dbReference type="NCBI Taxonomy" id="2754"/>
    <lineage>
        <taxon>Bacteria</taxon>
        <taxon>Thermotogati</taxon>
        <taxon>Synergistota</taxon>
        <taxon>Synergistia</taxon>
        <taxon>Synergistales</taxon>
        <taxon>Synergistaceae</taxon>
        <taxon>Synergistes</taxon>
    </lineage>
</organism>
<evidence type="ECO:0008006" key="3">
    <source>
        <dbReference type="Google" id="ProtNLM"/>
    </source>
</evidence>
<dbReference type="OrthoDB" id="188043at2"/>
<name>A0A073ITU1_9BACT</name>
<dbReference type="Proteomes" id="UP000027665">
    <property type="component" value="Unassembled WGS sequence"/>
</dbReference>
<comment type="caution">
    <text evidence="1">The sequence shown here is derived from an EMBL/GenBank/DDBJ whole genome shotgun (WGS) entry which is preliminary data.</text>
</comment>
<dbReference type="STRING" id="2754.EH55_12900"/>
<keyword evidence="2" id="KW-1185">Reference proteome</keyword>
<proteinExistence type="predicted"/>
<dbReference type="AlphaFoldDB" id="A0A073ITU1"/>
<evidence type="ECO:0000313" key="2">
    <source>
        <dbReference type="Proteomes" id="UP000027665"/>
    </source>
</evidence>
<dbReference type="GeneID" id="90982849"/>
<gene>
    <name evidence="1" type="ORF">EH55_12900</name>
</gene>